<proteinExistence type="predicted"/>
<dbReference type="EMBL" id="KZ293660">
    <property type="protein sequence ID" value="PBK91844.1"/>
    <property type="molecule type" value="Genomic_DNA"/>
</dbReference>
<dbReference type="OrthoDB" id="3936150at2759"/>
<evidence type="ECO:0000313" key="1">
    <source>
        <dbReference type="EMBL" id="PBK91844.1"/>
    </source>
</evidence>
<keyword evidence="2" id="KW-1185">Reference proteome</keyword>
<dbReference type="Proteomes" id="UP000217790">
    <property type="component" value="Unassembled WGS sequence"/>
</dbReference>
<dbReference type="AlphaFoldDB" id="A0A2H3DDG7"/>
<name>A0A2H3DDG7_ARMGA</name>
<protein>
    <submittedName>
        <fullName evidence="1">Uncharacterized protein</fullName>
    </submittedName>
</protein>
<evidence type="ECO:0000313" key="2">
    <source>
        <dbReference type="Proteomes" id="UP000217790"/>
    </source>
</evidence>
<accession>A0A2H3DDG7</accession>
<reference evidence="2" key="1">
    <citation type="journal article" date="2017" name="Nat. Ecol. Evol.">
        <title>Genome expansion and lineage-specific genetic innovations in the forest pathogenic fungi Armillaria.</title>
        <authorList>
            <person name="Sipos G."/>
            <person name="Prasanna A.N."/>
            <person name="Walter M.C."/>
            <person name="O'Connor E."/>
            <person name="Balint B."/>
            <person name="Krizsan K."/>
            <person name="Kiss B."/>
            <person name="Hess J."/>
            <person name="Varga T."/>
            <person name="Slot J."/>
            <person name="Riley R."/>
            <person name="Boka B."/>
            <person name="Rigling D."/>
            <person name="Barry K."/>
            <person name="Lee J."/>
            <person name="Mihaltcheva S."/>
            <person name="LaButti K."/>
            <person name="Lipzen A."/>
            <person name="Waldron R."/>
            <person name="Moloney N.M."/>
            <person name="Sperisen C."/>
            <person name="Kredics L."/>
            <person name="Vagvoelgyi C."/>
            <person name="Patrignani A."/>
            <person name="Fitzpatrick D."/>
            <person name="Nagy I."/>
            <person name="Doyle S."/>
            <person name="Anderson J.B."/>
            <person name="Grigoriev I.V."/>
            <person name="Gueldener U."/>
            <person name="Muensterkoetter M."/>
            <person name="Nagy L.G."/>
        </authorList>
    </citation>
    <scope>NUCLEOTIDE SEQUENCE [LARGE SCALE GENOMIC DNA]</scope>
    <source>
        <strain evidence="2">Ar21-2</strain>
    </source>
</reference>
<organism evidence="1 2">
    <name type="scientific">Armillaria gallica</name>
    <name type="common">Bulbous honey fungus</name>
    <name type="synonym">Armillaria bulbosa</name>
    <dbReference type="NCBI Taxonomy" id="47427"/>
    <lineage>
        <taxon>Eukaryota</taxon>
        <taxon>Fungi</taxon>
        <taxon>Dikarya</taxon>
        <taxon>Basidiomycota</taxon>
        <taxon>Agaricomycotina</taxon>
        <taxon>Agaricomycetes</taxon>
        <taxon>Agaricomycetidae</taxon>
        <taxon>Agaricales</taxon>
        <taxon>Marasmiineae</taxon>
        <taxon>Physalacriaceae</taxon>
        <taxon>Armillaria</taxon>
    </lineage>
</organism>
<sequence length="52" mass="5689">MPELFPTKDRGAGDVLASVSNRVFRAMASAAQFFVFLSLNISRPRSLLCTQA</sequence>
<gene>
    <name evidence="1" type="ORF">ARMGADRAFT_1013633</name>
</gene>
<dbReference type="InParanoid" id="A0A2H3DDG7"/>